<dbReference type="GO" id="GO:0006508">
    <property type="term" value="P:proteolysis"/>
    <property type="evidence" value="ECO:0007669"/>
    <property type="project" value="InterPro"/>
</dbReference>
<organism evidence="1 2">
    <name type="scientific">Phytoactinopolyspora alkaliphila</name>
    <dbReference type="NCBI Taxonomy" id="1783498"/>
    <lineage>
        <taxon>Bacteria</taxon>
        <taxon>Bacillati</taxon>
        <taxon>Actinomycetota</taxon>
        <taxon>Actinomycetes</taxon>
        <taxon>Jiangellales</taxon>
        <taxon>Jiangellaceae</taxon>
        <taxon>Phytoactinopolyspora</taxon>
    </lineage>
</organism>
<dbReference type="PANTHER" id="PTHR10443">
    <property type="entry name" value="MICROSOMAL DIPEPTIDASE"/>
    <property type="match status" value="1"/>
</dbReference>
<dbReference type="Gene3D" id="3.20.20.140">
    <property type="entry name" value="Metal-dependent hydrolases"/>
    <property type="match status" value="1"/>
</dbReference>
<evidence type="ECO:0008006" key="3">
    <source>
        <dbReference type="Google" id="ProtNLM"/>
    </source>
</evidence>
<dbReference type="PANTHER" id="PTHR10443:SF12">
    <property type="entry name" value="DIPEPTIDASE"/>
    <property type="match status" value="1"/>
</dbReference>
<dbReference type="AlphaFoldDB" id="A0A6N9YN58"/>
<comment type="caution">
    <text evidence="1">The sequence shown here is derived from an EMBL/GenBank/DDBJ whole genome shotgun (WGS) entry which is preliminary data.</text>
</comment>
<dbReference type="GO" id="GO:0070573">
    <property type="term" value="F:metallodipeptidase activity"/>
    <property type="evidence" value="ECO:0007669"/>
    <property type="project" value="InterPro"/>
</dbReference>
<dbReference type="InterPro" id="IPR032466">
    <property type="entry name" value="Metal_Hydrolase"/>
</dbReference>
<evidence type="ECO:0000313" key="2">
    <source>
        <dbReference type="Proteomes" id="UP000469185"/>
    </source>
</evidence>
<dbReference type="SUPFAM" id="SSF51556">
    <property type="entry name" value="Metallo-dependent hydrolases"/>
    <property type="match status" value="1"/>
</dbReference>
<dbReference type="InterPro" id="IPR008257">
    <property type="entry name" value="Pept_M19"/>
</dbReference>
<protein>
    <recommendedName>
        <fullName evidence="3">Membrane dipeptidase</fullName>
    </recommendedName>
</protein>
<dbReference type="Proteomes" id="UP000469185">
    <property type="component" value="Unassembled WGS sequence"/>
</dbReference>
<accession>A0A6N9YN58</accession>
<dbReference type="PROSITE" id="PS51365">
    <property type="entry name" value="RENAL_DIPEPTIDASE_2"/>
    <property type="match status" value="1"/>
</dbReference>
<keyword evidence="2" id="KW-1185">Reference proteome</keyword>
<dbReference type="RefSeq" id="WP_163819286.1">
    <property type="nucleotide sequence ID" value="NZ_JAAGOB010000007.1"/>
</dbReference>
<reference evidence="1 2" key="1">
    <citation type="submission" date="2020-02" db="EMBL/GenBank/DDBJ databases">
        <authorList>
            <person name="Li X.-J."/>
            <person name="Feng X.-M."/>
        </authorList>
    </citation>
    <scope>NUCLEOTIDE SEQUENCE [LARGE SCALE GENOMIC DNA]</scope>
    <source>
        <strain evidence="1 2">CGMCC 4.7225</strain>
    </source>
</reference>
<sequence length="344" mass="37044">MTTTDETTALVLDADAEARAQRLHRESLVIDASGVVACEPEHFERTAAGGVDVVNHTVARPGQGLADSLAAINACRRWIDANSGKVRLGLTAQGILDARSEGKESIVLGPQHSEFLGTDLSRVGTFADLGVRVIQLTYQTRNWIGDGCGEPNPGGLSRFGRDVVAEMDRVGVVVDLSHVSHPTSFDAIEAAAGPVILSHAHPAAVTPHVRAKSDDLIKALADKGGVIGLTALSPFNALVPGRWPGLNELRVHFEHLLELVGPDHVGIGFDFDETISYDSWLRSKKANPELATEYSFEQRRIRDLQDSSDALNVTRVLVSIGLDDETIAKILGLNFLRVFAAVWQ</sequence>
<proteinExistence type="predicted"/>
<dbReference type="EMBL" id="JAAGOB010000007">
    <property type="protein sequence ID" value="NED96501.1"/>
    <property type="molecule type" value="Genomic_DNA"/>
</dbReference>
<name>A0A6N9YN58_9ACTN</name>
<gene>
    <name evidence="1" type="ORF">G1H11_14420</name>
</gene>
<evidence type="ECO:0000313" key="1">
    <source>
        <dbReference type="EMBL" id="NED96501.1"/>
    </source>
</evidence>
<dbReference type="Pfam" id="PF01244">
    <property type="entry name" value="Peptidase_M19"/>
    <property type="match status" value="1"/>
</dbReference>